<evidence type="ECO:0000256" key="1">
    <source>
        <dbReference type="SAM" id="MobiDB-lite"/>
    </source>
</evidence>
<feature type="compositionally biased region" description="Low complexity" evidence="1">
    <location>
        <begin position="167"/>
        <end position="204"/>
    </location>
</feature>
<dbReference type="PATRIC" id="fig|261654.4.peg.2154"/>
<dbReference type="EMBL" id="LT594323">
    <property type="protein sequence ID" value="SBT42868.1"/>
    <property type="molecule type" value="Genomic_DNA"/>
</dbReference>
<gene>
    <name evidence="2" type="ORF">GA0070611_2117</name>
</gene>
<evidence type="ECO:0000313" key="2">
    <source>
        <dbReference type="EMBL" id="SBT42868.1"/>
    </source>
</evidence>
<name>A0A1A8ZG69_9ACTN</name>
<protein>
    <submittedName>
        <fullName evidence="2">Uncharacterized protein</fullName>
    </submittedName>
</protein>
<feature type="compositionally biased region" description="Low complexity" evidence="1">
    <location>
        <begin position="144"/>
        <end position="153"/>
    </location>
</feature>
<organism evidence="2 3">
    <name type="scientific">Micromonospora auratinigra</name>
    <dbReference type="NCBI Taxonomy" id="261654"/>
    <lineage>
        <taxon>Bacteria</taxon>
        <taxon>Bacillati</taxon>
        <taxon>Actinomycetota</taxon>
        <taxon>Actinomycetes</taxon>
        <taxon>Micromonosporales</taxon>
        <taxon>Micromonosporaceae</taxon>
        <taxon>Micromonospora</taxon>
    </lineage>
</organism>
<feature type="compositionally biased region" description="Basic residues" evidence="1">
    <location>
        <begin position="1"/>
        <end position="19"/>
    </location>
</feature>
<reference evidence="3" key="1">
    <citation type="submission" date="2016-06" db="EMBL/GenBank/DDBJ databases">
        <authorList>
            <person name="Varghese N."/>
            <person name="Submissions Spin"/>
        </authorList>
    </citation>
    <scope>NUCLEOTIDE SEQUENCE [LARGE SCALE GENOMIC DNA]</scope>
    <source>
        <strain evidence="3">DSM 44815</strain>
    </source>
</reference>
<accession>A0A1A8ZG69</accession>
<keyword evidence="3" id="KW-1185">Reference proteome</keyword>
<dbReference type="Proteomes" id="UP000199385">
    <property type="component" value="Chromosome I"/>
</dbReference>
<proteinExistence type="predicted"/>
<feature type="region of interest" description="Disordered" evidence="1">
    <location>
        <begin position="1"/>
        <end position="259"/>
    </location>
</feature>
<feature type="compositionally biased region" description="Pro residues" evidence="1">
    <location>
        <begin position="154"/>
        <end position="166"/>
    </location>
</feature>
<feature type="compositionally biased region" description="Basic residues" evidence="1">
    <location>
        <begin position="206"/>
        <end position="215"/>
    </location>
</feature>
<dbReference type="AlphaFoldDB" id="A0A1A8ZG69"/>
<feature type="compositionally biased region" description="Low complexity" evidence="1">
    <location>
        <begin position="226"/>
        <end position="235"/>
    </location>
</feature>
<feature type="compositionally biased region" description="Basic and acidic residues" evidence="1">
    <location>
        <begin position="216"/>
        <end position="225"/>
    </location>
</feature>
<sequence length="312" mass="33151">MPDHRPHRPRAAPHRHRRPAGPFVARGHHRPATTTAEAHPARRAAPHERSCTCRPGECLMSGMARAPTARSREPQSGARGSPHPWRPHRIIVDAGAARTSTGPRGRAGGIPSAPHRRAATSPASTWRRAGVPAGTAPHLPGTDRPATTPHPIARAPPPHAPRPPRGGPAAATPYTGPGALARTPRPARGTTPPTRRTAAGSPGRSHPPRGHRRATVRPDHHRAEAVRAGPAGAPRRAGRMRARPAPHPSSLFRRGVSRTPPPPFLRFTVPLPNEPIAGRKLILQSMAGLIGKSGIRPKVGVTKILLRNDLDS</sequence>
<evidence type="ECO:0000313" key="3">
    <source>
        <dbReference type="Proteomes" id="UP000199385"/>
    </source>
</evidence>
<dbReference type="STRING" id="261654.GA0070611_2117"/>